<sequence length="160" mass="18220">MSIDSDLLVLQHHLNKKLEVDASLVITLQQSILQEKALVIWPWLIESSIWQKIPTRVDRAELTRQRPLQSKIHLLILSNDLNLLFRARTLLHEEQVLPIDDARQLRIGFNPLTTEQTCSIFLASGVPMQASLSLILESIVFATEPETAPHIELPIESVTY</sequence>
<evidence type="ECO:0000313" key="1">
    <source>
        <dbReference type="EMBL" id="ODN67255.1"/>
    </source>
</evidence>
<accession>A0A1E3GTK0</accession>
<proteinExistence type="predicted"/>
<organism evidence="1 2">
    <name type="scientific">Methylophaga muralis</name>
    <dbReference type="NCBI Taxonomy" id="291169"/>
    <lineage>
        <taxon>Bacteria</taxon>
        <taxon>Pseudomonadati</taxon>
        <taxon>Pseudomonadota</taxon>
        <taxon>Gammaproteobacteria</taxon>
        <taxon>Thiotrichales</taxon>
        <taxon>Piscirickettsiaceae</taxon>
        <taxon>Methylophaga</taxon>
    </lineage>
</organism>
<dbReference type="RefSeq" id="WP_069295507.1">
    <property type="nucleotide sequence ID" value="NZ_MCRI01000007.1"/>
</dbReference>
<evidence type="ECO:0000313" key="2">
    <source>
        <dbReference type="Proteomes" id="UP000094379"/>
    </source>
</evidence>
<dbReference type="STRING" id="291169.A9E74_00982"/>
<gene>
    <name evidence="1" type="ORF">A9E74_00982</name>
</gene>
<dbReference type="Proteomes" id="UP000094379">
    <property type="component" value="Unassembled WGS sequence"/>
</dbReference>
<name>A0A1E3GTK0_9GAMM</name>
<keyword evidence="2" id="KW-1185">Reference proteome</keyword>
<dbReference type="EMBL" id="MCRI01000007">
    <property type="protein sequence ID" value="ODN67255.1"/>
    <property type="molecule type" value="Genomic_DNA"/>
</dbReference>
<dbReference type="AlphaFoldDB" id="A0A1E3GTK0"/>
<reference evidence="1 2" key="1">
    <citation type="submission" date="2016-07" db="EMBL/GenBank/DDBJ databases">
        <title>Draft Genome Sequence of Methylophaga muralis Bur 1.</title>
        <authorList>
            <person name="Vasilenko O.V."/>
            <person name="Doronina N.V."/>
            <person name="Shmareva M.N."/>
            <person name="Tarlachkov S.V."/>
            <person name="Mustakhimov I."/>
            <person name="Trotsenko Y.A."/>
        </authorList>
    </citation>
    <scope>NUCLEOTIDE SEQUENCE [LARGE SCALE GENOMIC DNA]</scope>
    <source>
        <strain evidence="1 2">Bur 1</strain>
    </source>
</reference>
<comment type="caution">
    <text evidence="1">The sequence shown here is derived from an EMBL/GenBank/DDBJ whole genome shotgun (WGS) entry which is preliminary data.</text>
</comment>
<protein>
    <submittedName>
        <fullName evidence="1">Uncharacterized protein</fullName>
    </submittedName>
</protein>